<dbReference type="PANTHER" id="PTHR48041:SF91">
    <property type="entry name" value="ABC TRANSPORTER G FAMILY MEMBER 28"/>
    <property type="match status" value="1"/>
</dbReference>
<keyword evidence="5 8" id="KW-1133">Transmembrane helix</keyword>
<evidence type="ECO:0000256" key="5">
    <source>
        <dbReference type="ARBA" id="ARBA00022989"/>
    </source>
</evidence>
<comment type="caution">
    <text evidence="10">The sequence shown here is derived from an EMBL/GenBank/DDBJ whole genome shotgun (WGS) entry which is preliminary data.</text>
</comment>
<organism evidence="10 11">
    <name type="scientific">Ostreobium quekettii</name>
    <dbReference type="NCBI Taxonomy" id="121088"/>
    <lineage>
        <taxon>Eukaryota</taxon>
        <taxon>Viridiplantae</taxon>
        <taxon>Chlorophyta</taxon>
        <taxon>core chlorophytes</taxon>
        <taxon>Ulvophyceae</taxon>
        <taxon>TCBD clade</taxon>
        <taxon>Bryopsidales</taxon>
        <taxon>Ostreobineae</taxon>
        <taxon>Ostreobiaceae</taxon>
        <taxon>Ostreobium</taxon>
    </lineage>
</organism>
<evidence type="ECO:0000256" key="3">
    <source>
        <dbReference type="ARBA" id="ARBA00022692"/>
    </source>
</evidence>
<keyword evidence="4" id="KW-0106">Calcium</keyword>
<sequence length="720" mass="78053">MPRRRKAELVEGALDILYLNHVGNSLVGSMGRMGISGGQRKRVNIGMELVANPSVLFLDEPTSGLDATSSIDVLSGLGAMGDLGMTIITVIHQPRPAIFLSFDQVLLLGTGGKTVYLGPPHTVQEYLEHQGFACPEFENPADFCLDVISGKCCRRNDPCFVPTLLSELWKADGRKWVQGRLRGSSFARARSKSEVLTPEVLGYMFKKFDEIDADGNGKLSVEEIHRLFTERMGVECTMDVVEVLVAGLDRDEDGQVNRDELIAAVNEAASARLSCETESPSGDKRAETGAETNPDNPSSDSIKVYKVGDKTEPSGAQLVAGMRSGEAGPTHRGGVPPSKLSRGSTSPVEAIGGPGDRSPPDVAVELRRAYPDDRPASVTARLRTGVGDLIHKSARSMTEFAYRVALRGGEAEQLEAFLGSRQSPTPARQFATLVHRSFVQRARTLTTTLTLDTLFSVLGAVVVGTLHGNGWQGWPKVRYIPKFAAFAMVVLGLLSTVSHLRTFSSRKALFRREALSGLSPTAYFLAWNLVDLSCMVVMPAAFIAPYYYLTLPTMSFAAYYCIGLAVCMWASGVAYMVSAFLPRQSVLVAGVFVTLIFGAFVTGLDPPISSFRGTAVEYLLSVSYNRWAIEALTISEWKGYGWHLQNVITAMSAAIGICKVDVAIASVDGQDLDVIKLRDFDIAKSCNGAVTTAFTALILEGLIFRVIALIGLRRLRKSRR</sequence>
<feature type="transmembrane region" description="Helical" evidence="8">
    <location>
        <begin position="479"/>
        <end position="500"/>
    </location>
</feature>
<dbReference type="Gene3D" id="1.10.238.10">
    <property type="entry name" value="EF-hand"/>
    <property type="match status" value="1"/>
</dbReference>
<proteinExistence type="predicted"/>
<dbReference type="InterPro" id="IPR011992">
    <property type="entry name" value="EF-hand-dom_pair"/>
</dbReference>
<dbReference type="PROSITE" id="PS50222">
    <property type="entry name" value="EF_HAND_2"/>
    <property type="match status" value="2"/>
</dbReference>
<feature type="transmembrane region" description="Helical" evidence="8">
    <location>
        <begin position="556"/>
        <end position="578"/>
    </location>
</feature>
<gene>
    <name evidence="10" type="ORF">OSTQU699_LOCUS9877</name>
</gene>
<keyword evidence="2" id="KW-0813">Transport</keyword>
<evidence type="ECO:0000313" key="10">
    <source>
        <dbReference type="EMBL" id="CAD7704522.1"/>
    </source>
</evidence>
<dbReference type="PANTHER" id="PTHR48041">
    <property type="entry name" value="ABC TRANSPORTER G FAMILY MEMBER 28"/>
    <property type="match status" value="1"/>
</dbReference>
<dbReference type="InterPro" id="IPR003439">
    <property type="entry name" value="ABC_transporter-like_ATP-bd"/>
</dbReference>
<dbReference type="EMBL" id="CAJHUC010002905">
    <property type="protein sequence ID" value="CAD7704522.1"/>
    <property type="molecule type" value="Genomic_DNA"/>
</dbReference>
<dbReference type="SUPFAM" id="SSF52540">
    <property type="entry name" value="P-loop containing nucleoside triphosphate hydrolases"/>
    <property type="match status" value="1"/>
</dbReference>
<feature type="compositionally biased region" description="Polar residues" evidence="7">
    <location>
        <begin position="290"/>
        <end position="301"/>
    </location>
</feature>
<dbReference type="SUPFAM" id="SSF47473">
    <property type="entry name" value="EF-hand"/>
    <property type="match status" value="1"/>
</dbReference>
<dbReference type="InterPro" id="IPR043926">
    <property type="entry name" value="ABCG_dom"/>
</dbReference>
<evidence type="ECO:0000259" key="9">
    <source>
        <dbReference type="PROSITE" id="PS50222"/>
    </source>
</evidence>
<dbReference type="Gene3D" id="3.40.50.300">
    <property type="entry name" value="P-loop containing nucleotide triphosphate hydrolases"/>
    <property type="match status" value="1"/>
</dbReference>
<evidence type="ECO:0000256" key="7">
    <source>
        <dbReference type="SAM" id="MobiDB-lite"/>
    </source>
</evidence>
<feature type="region of interest" description="Disordered" evidence="7">
    <location>
        <begin position="322"/>
        <end position="361"/>
    </location>
</feature>
<feature type="domain" description="EF-hand" evidence="9">
    <location>
        <begin position="199"/>
        <end position="234"/>
    </location>
</feature>
<dbReference type="GO" id="GO:0005524">
    <property type="term" value="F:ATP binding"/>
    <property type="evidence" value="ECO:0007669"/>
    <property type="project" value="InterPro"/>
</dbReference>
<evidence type="ECO:0000256" key="6">
    <source>
        <dbReference type="ARBA" id="ARBA00023136"/>
    </source>
</evidence>
<evidence type="ECO:0000256" key="2">
    <source>
        <dbReference type="ARBA" id="ARBA00022448"/>
    </source>
</evidence>
<feature type="transmembrane region" description="Helical" evidence="8">
    <location>
        <begin position="689"/>
        <end position="712"/>
    </location>
</feature>
<keyword evidence="6 8" id="KW-0472">Membrane</keyword>
<feature type="transmembrane region" description="Helical" evidence="8">
    <location>
        <begin position="521"/>
        <end position="544"/>
    </location>
</feature>
<dbReference type="Pfam" id="PF13499">
    <property type="entry name" value="EF-hand_7"/>
    <property type="match status" value="1"/>
</dbReference>
<dbReference type="Pfam" id="PF00005">
    <property type="entry name" value="ABC_tran"/>
    <property type="match status" value="1"/>
</dbReference>
<keyword evidence="3 8" id="KW-0812">Transmembrane</keyword>
<dbReference type="OrthoDB" id="1720926at2759"/>
<dbReference type="CDD" id="cd00051">
    <property type="entry name" value="EFh"/>
    <property type="match status" value="1"/>
</dbReference>
<feature type="transmembrane region" description="Helical" evidence="8">
    <location>
        <begin position="585"/>
        <end position="604"/>
    </location>
</feature>
<dbReference type="InterPro" id="IPR018247">
    <property type="entry name" value="EF_Hand_1_Ca_BS"/>
</dbReference>
<evidence type="ECO:0000256" key="8">
    <source>
        <dbReference type="SAM" id="Phobius"/>
    </source>
</evidence>
<keyword evidence="11" id="KW-1185">Reference proteome</keyword>
<dbReference type="Pfam" id="PF19055">
    <property type="entry name" value="ABC2_membrane_7"/>
    <property type="match status" value="2"/>
</dbReference>
<dbReference type="AlphaFoldDB" id="A0A8S1JE46"/>
<evidence type="ECO:0000256" key="1">
    <source>
        <dbReference type="ARBA" id="ARBA00004141"/>
    </source>
</evidence>
<comment type="subcellular location">
    <subcellularLocation>
        <location evidence="1">Membrane</location>
        <topology evidence="1">Multi-pass membrane protein</topology>
    </subcellularLocation>
</comment>
<dbReference type="GO" id="GO:0016020">
    <property type="term" value="C:membrane"/>
    <property type="evidence" value="ECO:0007669"/>
    <property type="project" value="UniProtKB-SubCell"/>
</dbReference>
<feature type="domain" description="EF-hand" evidence="9">
    <location>
        <begin position="236"/>
        <end position="271"/>
    </location>
</feature>
<dbReference type="InterPro" id="IPR050352">
    <property type="entry name" value="ABCG_transporters"/>
</dbReference>
<dbReference type="PROSITE" id="PS00018">
    <property type="entry name" value="EF_HAND_1"/>
    <property type="match status" value="2"/>
</dbReference>
<dbReference type="InterPro" id="IPR002048">
    <property type="entry name" value="EF_hand_dom"/>
</dbReference>
<reference evidence="10" key="1">
    <citation type="submission" date="2020-12" db="EMBL/GenBank/DDBJ databases">
        <authorList>
            <person name="Iha C."/>
        </authorList>
    </citation>
    <scope>NUCLEOTIDE SEQUENCE</scope>
</reference>
<dbReference type="SMART" id="SM00054">
    <property type="entry name" value="EFh"/>
    <property type="match status" value="2"/>
</dbReference>
<dbReference type="Proteomes" id="UP000708148">
    <property type="component" value="Unassembled WGS sequence"/>
</dbReference>
<name>A0A8S1JE46_9CHLO</name>
<feature type="region of interest" description="Disordered" evidence="7">
    <location>
        <begin position="271"/>
        <end position="303"/>
    </location>
</feature>
<dbReference type="InterPro" id="IPR027417">
    <property type="entry name" value="P-loop_NTPase"/>
</dbReference>
<accession>A0A8S1JE46</accession>
<dbReference type="GO" id="GO:0016887">
    <property type="term" value="F:ATP hydrolysis activity"/>
    <property type="evidence" value="ECO:0007669"/>
    <property type="project" value="InterPro"/>
</dbReference>
<protein>
    <recommendedName>
        <fullName evidence="9">EF-hand domain-containing protein</fullName>
    </recommendedName>
</protein>
<evidence type="ECO:0000313" key="11">
    <source>
        <dbReference type="Proteomes" id="UP000708148"/>
    </source>
</evidence>
<dbReference type="GO" id="GO:0005509">
    <property type="term" value="F:calcium ion binding"/>
    <property type="evidence" value="ECO:0007669"/>
    <property type="project" value="InterPro"/>
</dbReference>
<dbReference type="GO" id="GO:0140359">
    <property type="term" value="F:ABC-type transporter activity"/>
    <property type="evidence" value="ECO:0007669"/>
    <property type="project" value="InterPro"/>
</dbReference>
<evidence type="ECO:0000256" key="4">
    <source>
        <dbReference type="ARBA" id="ARBA00022837"/>
    </source>
</evidence>